<comment type="caution">
    <text evidence="3">The sequence shown here is derived from an EMBL/GenBank/DDBJ whole genome shotgun (WGS) entry which is preliminary data.</text>
</comment>
<dbReference type="Gene3D" id="3.40.50.720">
    <property type="entry name" value="NAD(P)-binding Rossmann-like Domain"/>
    <property type="match status" value="1"/>
</dbReference>
<dbReference type="Pfam" id="PF08240">
    <property type="entry name" value="ADH_N"/>
    <property type="match status" value="1"/>
</dbReference>
<feature type="domain" description="Enoyl reductase (ER)" evidence="2">
    <location>
        <begin position="10"/>
        <end position="331"/>
    </location>
</feature>
<evidence type="ECO:0000313" key="3">
    <source>
        <dbReference type="EMBL" id="MEE4544148.1"/>
    </source>
</evidence>
<dbReference type="SMART" id="SM00829">
    <property type="entry name" value="PKS_ER"/>
    <property type="match status" value="1"/>
</dbReference>
<keyword evidence="1" id="KW-0521">NADP</keyword>
<protein>
    <submittedName>
        <fullName evidence="3">NADPH:quinone reductase</fullName>
    </submittedName>
</protein>
<name>A0ABU7PEA7_9ACTN</name>
<dbReference type="InterPro" id="IPR051603">
    <property type="entry name" value="Zinc-ADH_QOR/CCCR"/>
</dbReference>
<dbReference type="InterPro" id="IPR013154">
    <property type="entry name" value="ADH-like_N"/>
</dbReference>
<dbReference type="InterPro" id="IPR011032">
    <property type="entry name" value="GroES-like_sf"/>
</dbReference>
<gene>
    <name evidence="3" type="ORF">V2S66_19490</name>
</gene>
<evidence type="ECO:0000256" key="1">
    <source>
        <dbReference type="ARBA" id="ARBA00022857"/>
    </source>
</evidence>
<proteinExistence type="predicted"/>
<dbReference type="InterPro" id="IPR036291">
    <property type="entry name" value="NAD(P)-bd_dom_sf"/>
</dbReference>
<dbReference type="EMBL" id="JAZEWV010000015">
    <property type="protein sequence ID" value="MEE4544148.1"/>
    <property type="molecule type" value="Genomic_DNA"/>
</dbReference>
<dbReference type="Pfam" id="PF00107">
    <property type="entry name" value="ADH_zinc_N"/>
    <property type="match status" value="1"/>
</dbReference>
<accession>A0ABU7PEA7</accession>
<dbReference type="PANTHER" id="PTHR44154">
    <property type="entry name" value="QUINONE OXIDOREDUCTASE"/>
    <property type="match status" value="1"/>
</dbReference>
<dbReference type="SUPFAM" id="SSF50129">
    <property type="entry name" value="GroES-like"/>
    <property type="match status" value="1"/>
</dbReference>
<dbReference type="InterPro" id="IPR013149">
    <property type="entry name" value="ADH-like_C"/>
</dbReference>
<dbReference type="RefSeq" id="WP_330797138.1">
    <property type="nucleotide sequence ID" value="NZ_JAZEWV010000015.1"/>
</dbReference>
<evidence type="ECO:0000259" key="2">
    <source>
        <dbReference type="SMART" id="SM00829"/>
    </source>
</evidence>
<dbReference type="PANTHER" id="PTHR44154:SF1">
    <property type="entry name" value="QUINONE OXIDOREDUCTASE"/>
    <property type="match status" value="1"/>
</dbReference>
<evidence type="ECO:0000313" key="4">
    <source>
        <dbReference type="Proteomes" id="UP001344658"/>
    </source>
</evidence>
<dbReference type="InterPro" id="IPR020843">
    <property type="entry name" value="ER"/>
</dbReference>
<sequence length="336" mass="34124">MKAITYTTSGSPDVLTLTDRPVPEPGTGEVRVRVAVSGVNPTDWKARTATSPDGAQVPNQDGAGTVDAVGHGVPADRIGERVWLWEAAWQRADGTAQEYVTLPARQAVALPAHAGFDLGASLGIPALTAHRALTVADGGPQRLAPGALAGRTVLVAGGAGAVGNAAIQLARWAGATVVTTVSGARKAELATRAGAHHVVNYREQDAAAEIRRIAPGGVHIVVEVAPAANAALDVAVTAPDAVVAFYADDGEALSVPVRPSMFTNLRWQGVLVYTVPAAAKDHAVAAVSAAVADGALHAGEDAGLPFHRFPLERAADAHAAVQDGAVGKVLIDVSTA</sequence>
<dbReference type="Gene3D" id="3.90.180.10">
    <property type="entry name" value="Medium-chain alcohol dehydrogenases, catalytic domain"/>
    <property type="match status" value="1"/>
</dbReference>
<dbReference type="SUPFAM" id="SSF51735">
    <property type="entry name" value="NAD(P)-binding Rossmann-fold domains"/>
    <property type="match status" value="1"/>
</dbReference>
<dbReference type="Proteomes" id="UP001344658">
    <property type="component" value="Unassembled WGS sequence"/>
</dbReference>
<organism evidence="3 4">
    <name type="scientific">Actinacidiphila polyblastidii</name>
    <dbReference type="NCBI Taxonomy" id="3110430"/>
    <lineage>
        <taxon>Bacteria</taxon>
        <taxon>Bacillati</taxon>
        <taxon>Actinomycetota</taxon>
        <taxon>Actinomycetes</taxon>
        <taxon>Kitasatosporales</taxon>
        <taxon>Streptomycetaceae</taxon>
        <taxon>Actinacidiphila</taxon>
    </lineage>
</organism>
<reference evidence="3 4" key="1">
    <citation type="submission" date="2023-12" db="EMBL/GenBank/DDBJ databases">
        <title>Streptomyces sp. V4-01.</title>
        <authorList>
            <person name="Somphong A."/>
            <person name="Phongsopitanun W."/>
        </authorList>
    </citation>
    <scope>NUCLEOTIDE SEQUENCE [LARGE SCALE GENOMIC DNA]</scope>
    <source>
        <strain evidence="3 4">V4-01</strain>
    </source>
</reference>
<dbReference type="CDD" id="cd08253">
    <property type="entry name" value="zeta_crystallin"/>
    <property type="match status" value="1"/>
</dbReference>
<keyword evidence="4" id="KW-1185">Reference proteome</keyword>